<dbReference type="InterPro" id="IPR018261">
    <property type="entry name" value="Ribosomal_bL27_CS"/>
</dbReference>
<dbReference type="SUPFAM" id="SSF110324">
    <property type="entry name" value="Ribosomal L27 protein-like"/>
    <property type="match status" value="1"/>
</dbReference>
<dbReference type="GO" id="GO:0005840">
    <property type="term" value="C:ribosome"/>
    <property type="evidence" value="ECO:0007669"/>
    <property type="project" value="UniProtKB-KW"/>
</dbReference>
<keyword evidence="2" id="KW-0689">Ribosomal protein</keyword>
<dbReference type="Proteomes" id="UP000054558">
    <property type="component" value="Unassembled WGS sequence"/>
</dbReference>
<proteinExistence type="inferred from homology"/>
<dbReference type="PRINTS" id="PR00063">
    <property type="entry name" value="RIBOSOMALL27"/>
</dbReference>
<keyword evidence="2" id="KW-0687">Ribonucleoprotein</keyword>
<dbReference type="NCBIfam" id="TIGR00062">
    <property type="entry name" value="L27"/>
    <property type="match status" value="1"/>
</dbReference>
<dbReference type="GO" id="GO:0003735">
    <property type="term" value="F:structural constituent of ribosome"/>
    <property type="evidence" value="ECO:0000318"/>
    <property type="project" value="GO_Central"/>
</dbReference>
<evidence type="ECO:0000313" key="2">
    <source>
        <dbReference type="EMBL" id="GAQ84238.1"/>
    </source>
</evidence>
<sequence length="181" mass="19528">MSGLLLRFGSGWSSCTRLLPQSLGFPCLAGLTQASDSITQTSNSITQSFVRHASKKAGGSSSNGRDSNPKNLGLKKYGGQKVIPGNIIVRQRGTQFHQGNFVGMGKDHTLFALLEGKVRYHKDKMTGRKTVHVDPVNALLPVHPAFQGSKWEAALSQKGQQGIRQLLAEMKTAKKGISAQQ</sequence>
<dbReference type="Gene3D" id="2.40.50.100">
    <property type="match status" value="1"/>
</dbReference>
<reference evidence="2 3" key="1">
    <citation type="journal article" date="2014" name="Nat. Commun.">
        <title>Klebsormidium flaccidum genome reveals primary factors for plant terrestrial adaptation.</title>
        <authorList>
            <person name="Hori K."/>
            <person name="Maruyama F."/>
            <person name="Fujisawa T."/>
            <person name="Togashi T."/>
            <person name="Yamamoto N."/>
            <person name="Seo M."/>
            <person name="Sato S."/>
            <person name="Yamada T."/>
            <person name="Mori H."/>
            <person name="Tajima N."/>
            <person name="Moriyama T."/>
            <person name="Ikeuchi M."/>
            <person name="Watanabe M."/>
            <person name="Wada H."/>
            <person name="Kobayashi K."/>
            <person name="Saito M."/>
            <person name="Masuda T."/>
            <person name="Sasaki-Sekimoto Y."/>
            <person name="Mashiguchi K."/>
            <person name="Awai K."/>
            <person name="Shimojima M."/>
            <person name="Masuda S."/>
            <person name="Iwai M."/>
            <person name="Nobusawa T."/>
            <person name="Narise T."/>
            <person name="Kondo S."/>
            <person name="Saito H."/>
            <person name="Sato R."/>
            <person name="Murakawa M."/>
            <person name="Ihara Y."/>
            <person name="Oshima-Yamada Y."/>
            <person name="Ohtaka K."/>
            <person name="Satoh M."/>
            <person name="Sonobe K."/>
            <person name="Ishii M."/>
            <person name="Ohtani R."/>
            <person name="Kanamori-Sato M."/>
            <person name="Honoki R."/>
            <person name="Miyazaki D."/>
            <person name="Mochizuki H."/>
            <person name="Umetsu J."/>
            <person name="Higashi K."/>
            <person name="Shibata D."/>
            <person name="Kamiya Y."/>
            <person name="Sato N."/>
            <person name="Nakamura Y."/>
            <person name="Tabata S."/>
            <person name="Ida S."/>
            <person name="Kurokawa K."/>
            <person name="Ohta H."/>
        </authorList>
    </citation>
    <scope>NUCLEOTIDE SEQUENCE [LARGE SCALE GENOMIC DNA]</scope>
    <source>
        <strain evidence="2 3">NIES-2285</strain>
    </source>
</reference>
<dbReference type="GO" id="GO:0006412">
    <property type="term" value="P:translation"/>
    <property type="evidence" value="ECO:0007669"/>
    <property type="project" value="InterPro"/>
</dbReference>
<dbReference type="OrthoDB" id="1867012at2759"/>
<organism evidence="2 3">
    <name type="scientific">Klebsormidium nitens</name>
    <name type="common">Green alga</name>
    <name type="synonym">Ulothrix nitens</name>
    <dbReference type="NCBI Taxonomy" id="105231"/>
    <lineage>
        <taxon>Eukaryota</taxon>
        <taxon>Viridiplantae</taxon>
        <taxon>Streptophyta</taxon>
        <taxon>Klebsormidiophyceae</taxon>
        <taxon>Klebsormidiales</taxon>
        <taxon>Klebsormidiaceae</taxon>
        <taxon>Klebsormidium</taxon>
    </lineage>
</organism>
<keyword evidence="3" id="KW-1185">Reference proteome</keyword>
<evidence type="ECO:0000256" key="1">
    <source>
        <dbReference type="SAM" id="MobiDB-lite"/>
    </source>
</evidence>
<feature type="region of interest" description="Disordered" evidence="1">
    <location>
        <begin position="52"/>
        <end position="75"/>
    </location>
</feature>
<dbReference type="HAMAP" id="MF_00539">
    <property type="entry name" value="Ribosomal_bL27"/>
    <property type="match status" value="1"/>
</dbReference>
<dbReference type="AlphaFoldDB" id="A0A1Y1I806"/>
<evidence type="ECO:0000313" key="3">
    <source>
        <dbReference type="Proteomes" id="UP000054558"/>
    </source>
</evidence>
<dbReference type="PANTHER" id="PTHR15893:SF16">
    <property type="entry name" value="50S RIBOSOMAL PROTEIN L27"/>
    <property type="match status" value="1"/>
</dbReference>
<dbReference type="STRING" id="105231.A0A1Y1I806"/>
<name>A0A1Y1I806_KLENI</name>
<gene>
    <name evidence="2" type="ORF">KFL_001810180</name>
</gene>
<accession>A0A1Y1I806</accession>
<dbReference type="InterPro" id="IPR001684">
    <property type="entry name" value="Ribosomal_bL27"/>
</dbReference>
<dbReference type="PANTHER" id="PTHR15893">
    <property type="entry name" value="RIBOSOMAL PROTEIN L27"/>
    <property type="match status" value="1"/>
</dbReference>
<dbReference type="FunFam" id="2.40.50.100:FF:000038">
    <property type="entry name" value="50S ribosomal protein L27"/>
    <property type="match status" value="1"/>
</dbReference>
<dbReference type="EMBL" id="DF237130">
    <property type="protein sequence ID" value="GAQ84238.1"/>
    <property type="molecule type" value="Genomic_DNA"/>
</dbReference>
<dbReference type="PROSITE" id="PS00831">
    <property type="entry name" value="RIBOSOMAL_L27"/>
    <property type="match status" value="1"/>
</dbReference>
<protein>
    <submittedName>
        <fullName evidence="2">Mitochondrial ribosomal protein L27</fullName>
    </submittedName>
</protein>
<dbReference type="Pfam" id="PF01016">
    <property type="entry name" value="Ribosomal_L27"/>
    <property type="match status" value="1"/>
</dbReference>